<dbReference type="InterPro" id="IPR029004">
    <property type="entry name" value="Ribosomal_eL28/Mak16"/>
</dbReference>
<comment type="similarity">
    <text evidence="2 4">Belongs to the MAK16 family.</text>
</comment>
<evidence type="ECO:0000256" key="4">
    <source>
        <dbReference type="PIRNR" id="PIRNR003352"/>
    </source>
</evidence>
<dbReference type="GO" id="GO:0000470">
    <property type="term" value="P:maturation of LSU-rRNA"/>
    <property type="evidence" value="ECO:0007669"/>
    <property type="project" value="TreeGrafter"/>
</dbReference>
<dbReference type="STRING" id="341454.A0A4S2N8I4"/>
<feature type="compositionally biased region" description="Acidic residues" evidence="5">
    <location>
        <begin position="261"/>
        <end position="287"/>
    </location>
</feature>
<dbReference type="FunCoup" id="A0A4S2N8I4">
    <property type="interactions" value="957"/>
</dbReference>
<dbReference type="AlphaFoldDB" id="A0A4S2N8I4"/>
<evidence type="ECO:0000256" key="5">
    <source>
        <dbReference type="SAM" id="MobiDB-lite"/>
    </source>
</evidence>
<name>A0A4S2N8I4_9PEZI</name>
<organism evidence="7 8">
    <name type="scientific">Ascodesmis nigricans</name>
    <dbReference type="NCBI Taxonomy" id="341454"/>
    <lineage>
        <taxon>Eukaryota</taxon>
        <taxon>Fungi</taxon>
        <taxon>Dikarya</taxon>
        <taxon>Ascomycota</taxon>
        <taxon>Pezizomycotina</taxon>
        <taxon>Pezizomycetes</taxon>
        <taxon>Pezizales</taxon>
        <taxon>Ascodesmidaceae</taxon>
        <taxon>Ascodesmis</taxon>
    </lineage>
</organism>
<dbReference type="OrthoDB" id="10251342at2759"/>
<dbReference type="Gene3D" id="3.30.390.110">
    <property type="match status" value="1"/>
</dbReference>
<evidence type="ECO:0000313" key="8">
    <source>
        <dbReference type="Proteomes" id="UP000298138"/>
    </source>
</evidence>
<feature type="compositionally biased region" description="Basic residues" evidence="5">
    <location>
        <begin position="298"/>
        <end position="312"/>
    </location>
</feature>
<protein>
    <recommendedName>
        <fullName evidence="4">Protein MAK16</fullName>
    </recommendedName>
</protein>
<dbReference type="Pfam" id="PF01778">
    <property type="entry name" value="Ribosomal_L28e"/>
    <property type="match status" value="1"/>
</dbReference>
<feature type="compositionally biased region" description="Basic and acidic residues" evidence="5">
    <location>
        <begin position="288"/>
        <end position="297"/>
    </location>
</feature>
<dbReference type="GO" id="GO:0005730">
    <property type="term" value="C:nucleolus"/>
    <property type="evidence" value="ECO:0007669"/>
    <property type="project" value="UniProtKB-UniRule"/>
</dbReference>
<dbReference type="EMBL" id="ML220112">
    <property type="protein sequence ID" value="TGZ85603.1"/>
    <property type="molecule type" value="Genomic_DNA"/>
</dbReference>
<keyword evidence="3 4" id="KW-0539">Nucleus</keyword>
<dbReference type="PANTHER" id="PTHR23405:SF4">
    <property type="entry name" value="PROTEIN MAK16 HOMOLOG"/>
    <property type="match status" value="1"/>
</dbReference>
<dbReference type="InterPro" id="IPR006958">
    <property type="entry name" value="Mak16"/>
</dbReference>
<sequence length="334" mass="39175">MASDEIVWQVINQQFCAFKLKTTKGQNFCRNEYNVTGLCNRQSCPLANSRYATVRSENGILYLYMKTIERAHMPSKLWERIKLSEDYAKALAQIDERLIYWPKFLIHKCKQRMTRLAQVALRTRRLAREQERMGETTVGKIAPKVRRRESTRERKALMAAKLERQIEKELIERLRSGAYGEQPLNVEENIWKRVLRGLERKGAAERDEDMDEEEEELDEEEYEDEEEEDAEVEYVSGDEELEAEMEGLDDIEDWLGSGASDFEDEEEEDSSDEEDEDSEDESSDEEPELTKKPDSGDKRKRPAPVTKPRKRPARVEIEYEEEREMLPAGKNIDF</sequence>
<feature type="region of interest" description="Disordered" evidence="5">
    <location>
        <begin position="201"/>
        <end position="334"/>
    </location>
</feature>
<evidence type="ECO:0000256" key="3">
    <source>
        <dbReference type="ARBA" id="ARBA00023242"/>
    </source>
</evidence>
<comment type="subcellular location">
    <subcellularLocation>
        <location evidence="1">Nucleus</location>
    </subcellularLocation>
</comment>
<evidence type="ECO:0000256" key="2">
    <source>
        <dbReference type="ARBA" id="ARBA00005514"/>
    </source>
</evidence>
<dbReference type="PIRSF" id="PIRSF003352">
    <property type="entry name" value="MAK16"/>
    <property type="match status" value="1"/>
</dbReference>
<dbReference type="GO" id="GO:0030687">
    <property type="term" value="C:preribosome, large subunit precursor"/>
    <property type="evidence" value="ECO:0007669"/>
    <property type="project" value="TreeGrafter"/>
</dbReference>
<feature type="compositionally biased region" description="Acidic residues" evidence="5">
    <location>
        <begin position="206"/>
        <end position="253"/>
    </location>
</feature>
<evidence type="ECO:0000256" key="1">
    <source>
        <dbReference type="ARBA" id="ARBA00004123"/>
    </source>
</evidence>
<proteinExistence type="inferred from homology"/>
<keyword evidence="8" id="KW-1185">Reference proteome</keyword>
<reference evidence="7 8" key="1">
    <citation type="submission" date="2019-04" db="EMBL/GenBank/DDBJ databases">
        <title>Comparative genomics and transcriptomics to analyze fruiting body development in filamentous ascomycetes.</title>
        <authorList>
            <consortium name="DOE Joint Genome Institute"/>
            <person name="Lutkenhaus R."/>
            <person name="Traeger S."/>
            <person name="Breuer J."/>
            <person name="Kuo A."/>
            <person name="Lipzen A."/>
            <person name="Pangilinan J."/>
            <person name="Dilworth D."/>
            <person name="Sandor L."/>
            <person name="Poggeler S."/>
            <person name="Barry K."/>
            <person name="Grigoriev I.V."/>
            <person name="Nowrousian M."/>
        </authorList>
    </citation>
    <scope>NUCLEOTIDE SEQUENCE [LARGE SCALE GENOMIC DNA]</scope>
    <source>
        <strain evidence="7 8">CBS 389.68</strain>
    </source>
</reference>
<dbReference type="FunFam" id="3.30.390.110:FF:000001">
    <property type="entry name" value="Protein MAK16 homolog"/>
    <property type="match status" value="1"/>
</dbReference>
<dbReference type="PANTHER" id="PTHR23405">
    <property type="entry name" value="MAINTENANCE OF KILLER 16 MAK16 PROTEIN-RELATED"/>
    <property type="match status" value="1"/>
</dbReference>
<gene>
    <name evidence="7" type="ORF">EX30DRAFT_337945</name>
</gene>
<dbReference type="Proteomes" id="UP000298138">
    <property type="component" value="Unassembled WGS sequence"/>
</dbReference>
<accession>A0A4S2N8I4</accession>
<dbReference type="Pfam" id="PF04874">
    <property type="entry name" value="Mak16"/>
    <property type="match status" value="1"/>
</dbReference>
<dbReference type="InParanoid" id="A0A4S2N8I4"/>
<evidence type="ECO:0000313" key="7">
    <source>
        <dbReference type="EMBL" id="TGZ85603.1"/>
    </source>
</evidence>
<evidence type="ECO:0000259" key="6">
    <source>
        <dbReference type="Pfam" id="PF01778"/>
    </source>
</evidence>
<feature type="domain" description="Ribosomal eL28/Mak16" evidence="6">
    <location>
        <begin position="6"/>
        <end position="118"/>
    </location>
</feature>
<dbReference type="GO" id="GO:0000460">
    <property type="term" value="P:maturation of 5.8S rRNA"/>
    <property type="evidence" value="ECO:0007669"/>
    <property type="project" value="TreeGrafter"/>
</dbReference>